<evidence type="ECO:0000313" key="2">
    <source>
        <dbReference type="EMBL" id="PTU32863.1"/>
    </source>
</evidence>
<dbReference type="Gene3D" id="1.10.210.20">
    <property type="match status" value="1"/>
</dbReference>
<dbReference type="PANTHER" id="PTHR43798:SF33">
    <property type="entry name" value="HYDROLASE, PUTATIVE (AFU_ORTHOLOGUE AFUA_2G14860)-RELATED"/>
    <property type="match status" value="1"/>
</dbReference>
<dbReference type="GO" id="GO:0016020">
    <property type="term" value="C:membrane"/>
    <property type="evidence" value="ECO:0007669"/>
    <property type="project" value="TreeGrafter"/>
</dbReference>
<feature type="domain" description="AB hydrolase-1" evidence="1">
    <location>
        <begin position="23"/>
        <end position="248"/>
    </location>
</feature>
<dbReference type="GO" id="GO:0016787">
    <property type="term" value="F:hydrolase activity"/>
    <property type="evidence" value="ECO:0007669"/>
    <property type="project" value="UniProtKB-KW"/>
</dbReference>
<dbReference type="InterPro" id="IPR050266">
    <property type="entry name" value="AB_hydrolase_sf"/>
</dbReference>
<dbReference type="RefSeq" id="WP_107938572.1">
    <property type="nucleotide sequence ID" value="NZ_QANS01000001.1"/>
</dbReference>
<reference evidence="2 3" key="1">
    <citation type="submission" date="2018-04" db="EMBL/GenBank/DDBJ databases">
        <title>Novel species isolated from glacier.</title>
        <authorList>
            <person name="Liu Q."/>
            <person name="Xin Y.-H."/>
        </authorList>
    </citation>
    <scope>NUCLEOTIDE SEQUENCE [LARGE SCALE GENOMIC DNA]</scope>
    <source>
        <strain evidence="2 3">GT1R17</strain>
    </source>
</reference>
<dbReference type="SUPFAM" id="SSF53474">
    <property type="entry name" value="alpha/beta-Hydrolases"/>
    <property type="match status" value="1"/>
</dbReference>
<dbReference type="AlphaFoldDB" id="A0A2T5MJV4"/>
<dbReference type="EMBL" id="QANS01000001">
    <property type="protein sequence ID" value="PTU32863.1"/>
    <property type="molecule type" value="Genomic_DNA"/>
</dbReference>
<proteinExistence type="predicted"/>
<gene>
    <name evidence="2" type="ORF">CJD38_01755</name>
</gene>
<dbReference type="Pfam" id="PF12697">
    <property type="entry name" value="Abhydrolase_6"/>
    <property type="match status" value="1"/>
</dbReference>
<name>A0A2T5MJV4_9GAMM</name>
<evidence type="ECO:0000259" key="1">
    <source>
        <dbReference type="Pfam" id="PF12697"/>
    </source>
</evidence>
<protein>
    <submittedName>
        <fullName evidence="2">Alpha/beta hydrolase</fullName>
    </submittedName>
</protein>
<dbReference type="Gene3D" id="3.40.50.1820">
    <property type="entry name" value="alpha/beta hydrolase"/>
    <property type="match status" value="1"/>
</dbReference>
<comment type="caution">
    <text evidence="2">The sequence shown here is derived from an EMBL/GenBank/DDBJ whole genome shotgun (WGS) entry which is preliminary data.</text>
</comment>
<dbReference type="InterPro" id="IPR000073">
    <property type="entry name" value="AB_hydrolase_1"/>
</dbReference>
<keyword evidence="3" id="KW-1185">Reference proteome</keyword>
<dbReference type="OrthoDB" id="9793083at2"/>
<keyword evidence="2" id="KW-0378">Hydrolase</keyword>
<organism evidence="2 3">
    <name type="scientific">Stenotrophobium rhamnosiphilum</name>
    <dbReference type="NCBI Taxonomy" id="2029166"/>
    <lineage>
        <taxon>Bacteria</taxon>
        <taxon>Pseudomonadati</taxon>
        <taxon>Pseudomonadota</taxon>
        <taxon>Gammaproteobacteria</taxon>
        <taxon>Nevskiales</taxon>
        <taxon>Nevskiaceae</taxon>
        <taxon>Stenotrophobium</taxon>
    </lineage>
</organism>
<dbReference type="InterPro" id="IPR029058">
    <property type="entry name" value="AB_hydrolase_fold"/>
</dbReference>
<dbReference type="Proteomes" id="UP000244248">
    <property type="component" value="Unassembled WGS sequence"/>
</dbReference>
<sequence length="263" mass="28420">MHTTSSGDVSISYEDSGAGETAFLFLPGWCSSRAIFGELASRLAPRHRVLAMDWRGHGDSSSNESDFGAAELLADALAVIAASGAKQIIPVAMSHAGWVAIELRRRLGARIPKLVAIDWIVTDAPPPFLGALAAMQDPAQAIQVRDGLFAMWTEGVEHPGVLRFVREDMGTYAASMWSRAGREIAGAYTREGNPLKALAAFVTPPPTLHLYGQPTDPGYLGAQESFAAEHPWFTVHRLDARSHFPAIEVTEQVQKKIEDFVAA</sequence>
<accession>A0A2T5MJV4</accession>
<evidence type="ECO:0000313" key="3">
    <source>
        <dbReference type="Proteomes" id="UP000244248"/>
    </source>
</evidence>
<dbReference type="PANTHER" id="PTHR43798">
    <property type="entry name" value="MONOACYLGLYCEROL LIPASE"/>
    <property type="match status" value="1"/>
</dbReference>